<dbReference type="EMBL" id="JAPQKS010000004">
    <property type="protein sequence ID" value="KAJ5232062.1"/>
    <property type="molecule type" value="Genomic_DNA"/>
</dbReference>
<keyword evidence="7" id="KW-0119">Carbohydrate metabolism</keyword>
<dbReference type="InterPro" id="IPR043595">
    <property type="entry name" value="FaeB/C/D"/>
</dbReference>
<dbReference type="Proteomes" id="UP001150941">
    <property type="component" value="Unassembled WGS sequence"/>
</dbReference>
<evidence type="ECO:0000256" key="2">
    <source>
        <dbReference type="ARBA" id="ARBA00013091"/>
    </source>
</evidence>
<gene>
    <name evidence="11" type="ORF">N7468_005018</name>
</gene>
<dbReference type="PANTHER" id="PTHR38050:SF2">
    <property type="entry name" value="FERULOYL ESTERASE C-RELATED"/>
    <property type="match status" value="1"/>
</dbReference>
<dbReference type="GO" id="GO:0045493">
    <property type="term" value="P:xylan catabolic process"/>
    <property type="evidence" value="ECO:0007669"/>
    <property type="project" value="UniProtKB-KW"/>
</dbReference>
<keyword evidence="5 10" id="KW-0732">Signal</keyword>
<dbReference type="PANTHER" id="PTHR38050">
    <property type="match status" value="1"/>
</dbReference>
<accession>A0A9W9P0U3</accession>
<feature type="signal peptide" evidence="10">
    <location>
        <begin position="1"/>
        <end position="17"/>
    </location>
</feature>
<feature type="chain" id="PRO_5040823276" description="feruloyl esterase" evidence="10">
    <location>
        <begin position="18"/>
        <end position="331"/>
    </location>
</feature>
<dbReference type="Gene3D" id="3.40.50.1820">
    <property type="entry name" value="alpha/beta hydrolase"/>
    <property type="match status" value="1"/>
</dbReference>
<dbReference type="SUPFAM" id="SSF53474">
    <property type="entry name" value="alpha/beta-Hydrolases"/>
    <property type="match status" value="1"/>
</dbReference>
<reference evidence="11" key="2">
    <citation type="journal article" date="2023" name="IMA Fungus">
        <title>Comparative genomic study of the Penicillium genus elucidates a diverse pangenome and 15 lateral gene transfer events.</title>
        <authorList>
            <person name="Petersen C."/>
            <person name="Sorensen T."/>
            <person name="Nielsen M.R."/>
            <person name="Sondergaard T.E."/>
            <person name="Sorensen J.L."/>
            <person name="Fitzpatrick D.A."/>
            <person name="Frisvad J.C."/>
            <person name="Nielsen K.L."/>
        </authorList>
    </citation>
    <scope>NUCLEOTIDE SEQUENCE</scope>
    <source>
        <strain evidence="11">IBT 19713</strain>
    </source>
</reference>
<dbReference type="OrthoDB" id="424610at2759"/>
<evidence type="ECO:0000256" key="8">
    <source>
        <dbReference type="ARBA" id="ARBA00023326"/>
    </source>
</evidence>
<dbReference type="GO" id="GO:0072330">
    <property type="term" value="P:monocarboxylic acid biosynthetic process"/>
    <property type="evidence" value="ECO:0007669"/>
    <property type="project" value="UniProtKB-ARBA"/>
</dbReference>
<evidence type="ECO:0000256" key="9">
    <source>
        <dbReference type="ARBA" id="ARBA00034075"/>
    </source>
</evidence>
<keyword evidence="12" id="KW-1185">Reference proteome</keyword>
<dbReference type="GO" id="GO:0030600">
    <property type="term" value="F:feruloyl esterase activity"/>
    <property type="evidence" value="ECO:0007669"/>
    <property type="project" value="UniProtKB-EC"/>
</dbReference>
<proteinExistence type="predicted"/>
<evidence type="ECO:0000256" key="5">
    <source>
        <dbReference type="ARBA" id="ARBA00022729"/>
    </source>
</evidence>
<dbReference type="RefSeq" id="XP_058330055.1">
    <property type="nucleotide sequence ID" value="XM_058474315.1"/>
</dbReference>
<evidence type="ECO:0000256" key="7">
    <source>
        <dbReference type="ARBA" id="ARBA00023277"/>
    </source>
</evidence>
<protein>
    <recommendedName>
        <fullName evidence="2">feruloyl esterase</fullName>
        <ecNumber evidence="2">3.1.1.73</ecNumber>
    </recommendedName>
</protein>
<dbReference type="GO" id="GO:0017000">
    <property type="term" value="P:antibiotic biosynthetic process"/>
    <property type="evidence" value="ECO:0007669"/>
    <property type="project" value="UniProtKB-ARBA"/>
</dbReference>
<evidence type="ECO:0000256" key="1">
    <source>
        <dbReference type="ARBA" id="ARBA00004613"/>
    </source>
</evidence>
<evidence type="ECO:0000313" key="12">
    <source>
        <dbReference type="Proteomes" id="UP001150941"/>
    </source>
</evidence>
<comment type="catalytic activity">
    <reaction evidence="9">
        <text>feruloyl-polysaccharide + H2O = ferulate + polysaccharide.</text>
        <dbReference type="EC" id="3.1.1.73"/>
    </reaction>
</comment>
<evidence type="ECO:0000256" key="4">
    <source>
        <dbReference type="ARBA" id="ARBA00022651"/>
    </source>
</evidence>
<organism evidence="11 12">
    <name type="scientific">Penicillium chermesinum</name>
    <dbReference type="NCBI Taxonomy" id="63820"/>
    <lineage>
        <taxon>Eukaryota</taxon>
        <taxon>Fungi</taxon>
        <taxon>Dikarya</taxon>
        <taxon>Ascomycota</taxon>
        <taxon>Pezizomycotina</taxon>
        <taxon>Eurotiomycetes</taxon>
        <taxon>Eurotiomycetidae</taxon>
        <taxon>Eurotiales</taxon>
        <taxon>Aspergillaceae</taxon>
        <taxon>Penicillium</taxon>
    </lineage>
</organism>
<keyword evidence="3" id="KW-0964">Secreted</keyword>
<sequence>MRLTSLSLAALAASANAAPSAGCGQAIPPKYPSPGSSTDLKLPGSDRRYILYIPPNYDINTPAPVYFSFHGATKDMSEQEDLSQFSNPEFNQDGIALYPNSKNGYWLSNPKAETARPNDLDFTNDLLTHMEAKLCIDTSRVYSAGKSNGGGFTGVIACNATVGRRFAAFAAVNGAWYNTDDIPGVGPCQPAQREEGYPFLEFHGTTDTTAPIDGNDEASAKLPVIDILELWAENNGCGSHEPWVKNDTVFETPLVKHAVWNCGGRDGVVQHYREGENGHCWPSTVTNDDYESHPDQCPLGKYVFQRYRVHLRFLQRVSTPGLKGLGVPFTS</sequence>
<name>A0A9W9P0U3_9EURO</name>
<dbReference type="GO" id="GO:0005576">
    <property type="term" value="C:extracellular region"/>
    <property type="evidence" value="ECO:0007669"/>
    <property type="project" value="UniProtKB-SubCell"/>
</dbReference>
<evidence type="ECO:0000256" key="10">
    <source>
        <dbReference type="SAM" id="SignalP"/>
    </source>
</evidence>
<evidence type="ECO:0000256" key="6">
    <source>
        <dbReference type="ARBA" id="ARBA00022801"/>
    </source>
</evidence>
<comment type="caution">
    <text evidence="11">The sequence shown here is derived from an EMBL/GenBank/DDBJ whole genome shotgun (WGS) entry which is preliminary data.</text>
</comment>
<dbReference type="EC" id="3.1.1.73" evidence="2"/>
<keyword evidence="8" id="KW-0624">Polysaccharide degradation</keyword>
<keyword evidence="6" id="KW-0378">Hydrolase</keyword>
<evidence type="ECO:0000313" key="11">
    <source>
        <dbReference type="EMBL" id="KAJ5232062.1"/>
    </source>
</evidence>
<evidence type="ECO:0000256" key="3">
    <source>
        <dbReference type="ARBA" id="ARBA00022525"/>
    </source>
</evidence>
<reference evidence="11" key="1">
    <citation type="submission" date="2022-11" db="EMBL/GenBank/DDBJ databases">
        <authorList>
            <person name="Petersen C."/>
        </authorList>
    </citation>
    <scope>NUCLEOTIDE SEQUENCE</scope>
    <source>
        <strain evidence="11">IBT 19713</strain>
    </source>
</reference>
<dbReference type="GeneID" id="83201618"/>
<comment type="subcellular location">
    <subcellularLocation>
        <location evidence="1">Secreted</location>
    </subcellularLocation>
</comment>
<keyword evidence="4" id="KW-0858">Xylan degradation</keyword>
<dbReference type="InterPro" id="IPR029058">
    <property type="entry name" value="AB_hydrolase_fold"/>
</dbReference>
<dbReference type="AlphaFoldDB" id="A0A9W9P0U3"/>